<gene>
    <name evidence="4" type="primary">trxA_1</name>
    <name evidence="4" type="ORF">HG15A2_06320</name>
</gene>
<dbReference type="EMBL" id="CP036263">
    <property type="protein sequence ID" value="QDS97371.1"/>
    <property type="molecule type" value="Genomic_DNA"/>
</dbReference>
<dbReference type="GO" id="GO:0005737">
    <property type="term" value="C:cytoplasm"/>
    <property type="evidence" value="ECO:0007669"/>
    <property type="project" value="TreeGrafter"/>
</dbReference>
<dbReference type="PANTHER" id="PTHR45663:SF11">
    <property type="entry name" value="GEO12009P1"/>
    <property type="match status" value="1"/>
</dbReference>
<dbReference type="GO" id="GO:0015035">
    <property type="term" value="F:protein-disulfide reductase activity"/>
    <property type="evidence" value="ECO:0007669"/>
    <property type="project" value="TreeGrafter"/>
</dbReference>
<evidence type="ECO:0000313" key="5">
    <source>
        <dbReference type="Proteomes" id="UP000319852"/>
    </source>
</evidence>
<dbReference type="PANTHER" id="PTHR45663">
    <property type="entry name" value="GEO12009P1"/>
    <property type="match status" value="1"/>
</dbReference>
<reference evidence="4 5" key="1">
    <citation type="submission" date="2019-02" db="EMBL/GenBank/DDBJ databases">
        <title>Deep-cultivation of Planctomycetes and their phenomic and genomic characterization uncovers novel biology.</title>
        <authorList>
            <person name="Wiegand S."/>
            <person name="Jogler M."/>
            <person name="Boedeker C."/>
            <person name="Pinto D."/>
            <person name="Vollmers J."/>
            <person name="Rivas-Marin E."/>
            <person name="Kohn T."/>
            <person name="Peeters S.H."/>
            <person name="Heuer A."/>
            <person name="Rast P."/>
            <person name="Oberbeckmann S."/>
            <person name="Bunk B."/>
            <person name="Jeske O."/>
            <person name="Meyerdierks A."/>
            <person name="Storesund J.E."/>
            <person name="Kallscheuer N."/>
            <person name="Luecker S."/>
            <person name="Lage O.M."/>
            <person name="Pohl T."/>
            <person name="Merkel B.J."/>
            <person name="Hornburger P."/>
            <person name="Mueller R.-W."/>
            <person name="Bruemmer F."/>
            <person name="Labrenz M."/>
            <person name="Spormann A.M."/>
            <person name="Op den Camp H."/>
            <person name="Overmann J."/>
            <person name="Amann R."/>
            <person name="Jetten M.S.M."/>
            <person name="Mascher T."/>
            <person name="Medema M.H."/>
            <person name="Devos D.P."/>
            <person name="Kaster A.-K."/>
            <person name="Ovreas L."/>
            <person name="Rohde M."/>
            <person name="Galperin M.Y."/>
            <person name="Jogler C."/>
        </authorList>
    </citation>
    <scope>NUCLEOTIDE SEQUENCE [LARGE SCALE GENOMIC DNA]</scope>
    <source>
        <strain evidence="4 5">HG15A2</strain>
    </source>
</reference>
<feature type="domain" description="Thioredoxin" evidence="3">
    <location>
        <begin position="29"/>
        <end position="109"/>
    </location>
</feature>
<proteinExistence type="predicted"/>
<evidence type="ECO:0000313" key="4">
    <source>
        <dbReference type="EMBL" id="QDS97371.1"/>
    </source>
</evidence>
<dbReference type="Pfam" id="PF13365">
    <property type="entry name" value="Trypsin_2"/>
    <property type="match status" value="1"/>
</dbReference>
<evidence type="ECO:0000256" key="2">
    <source>
        <dbReference type="SAM" id="SignalP"/>
    </source>
</evidence>
<dbReference type="InterPro" id="IPR036249">
    <property type="entry name" value="Thioredoxin-like_sf"/>
</dbReference>
<dbReference type="InterPro" id="IPR013766">
    <property type="entry name" value="Thioredoxin_domain"/>
</dbReference>
<name>A0A517MR63_9BACT</name>
<evidence type="ECO:0000256" key="1">
    <source>
        <dbReference type="SAM" id="MobiDB-lite"/>
    </source>
</evidence>
<dbReference type="Gene3D" id="2.40.10.120">
    <property type="match status" value="1"/>
</dbReference>
<evidence type="ECO:0000259" key="3">
    <source>
        <dbReference type="Pfam" id="PF00085"/>
    </source>
</evidence>
<feature type="region of interest" description="Disordered" evidence="1">
    <location>
        <begin position="133"/>
        <end position="186"/>
    </location>
</feature>
<feature type="region of interest" description="Disordered" evidence="1">
    <location>
        <begin position="424"/>
        <end position="460"/>
    </location>
</feature>
<organism evidence="4 5">
    <name type="scientific">Adhaeretor mobilis</name>
    <dbReference type="NCBI Taxonomy" id="1930276"/>
    <lineage>
        <taxon>Bacteria</taxon>
        <taxon>Pseudomonadati</taxon>
        <taxon>Planctomycetota</taxon>
        <taxon>Planctomycetia</taxon>
        <taxon>Pirellulales</taxon>
        <taxon>Lacipirellulaceae</taxon>
        <taxon>Adhaeretor</taxon>
    </lineage>
</organism>
<keyword evidence="5" id="KW-1185">Reference proteome</keyword>
<dbReference type="KEGG" id="amob:HG15A2_06320"/>
<dbReference type="Gene3D" id="3.40.30.10">
    <property type="entry name" value="Glutaredoxin"/>
    <property type="match status" value="1"/>
</dbReference>
<protein>
    <submittedName>
        <fullName evidence="4">Thioredoxin</fullName>
    </submittedName>
</protein>
<dbReference type="SUPFAM" id="SSF50494">
    <property type="entry name" value="Trypsin-like serine proteases"/>
    <property type="match status" value="1"/>
</dbReference>
<dbReference type="Pfam" id="PF00085">
    <property type="entry name" value="Thioredoxin"/>
    <property type="match status" value="1"/>
</dbReference>
<accession>A0A517MR63</accession>
<keyword evidence="2" id="KW-0732">Signal</keyword>
<dbReference type="SUPFAM" id="SSF52833">
    <property type="entry name" value="Thioredoxin-like"/>
    <property type="match status" value="1"/>
</dbReference>
<feature type="chain" id="PRO_5022034389" evidence="2">
    <location>
        <begin position="24"/>
        <end position="537"/>
    </location>
</feature>
<dbReference type="RefSeq" id="WP_218932290.1">
    <property type="nucleotide sequence ID" value="NZ_CP036263.1"/>
</dbReference>
<feature type="compositionally biased region" description="Polar residues" evidence="1">
    <location>
        <begin position="166"/>
        <end position="186"/>
    </location>
</feature>
<dbReference type="AlphaFoldDB" id="A0A517MR63"/>
<dbReference type="Proteomes" id="UP000319852">
    <property type="component" value="Chromosome"/>
</dbReference>
<dbReference type="CDD" id="cd02947">
    <property type="entry name" value="TRX_family"/>
    <property type="match status" value="1"/>
</dbReference>
<dbReference type="InterPro" id="IPR009003">
    <property type="entry name" value="Peptidase_S1_PA"/>
</dbReference>
<sequence precursor="true">MVRCTASLLLTLLTLVVSEQAQAQNPAPGVVMLEFSSASCGPCRSMRPKIRQLKNAGYQIEEIDVNSQRDLTERYRVSSLPTFITVVDGREHGRLVGATTQVQLQEMIHKTARAAASNPARQEQAAGLMAVDARGRSADASNDQPMPGRVVPTQPPRSEAPPSHARQASNQRAVPQRQGNQPNSVNTDKLIAATVRLTVEDAEGQSTGTGTVVDSRDGAALILTCGHIFRDSQGKGPIQITFFQPGPTGAVAKETLSGELIDFDLERDLALVSVWTKNPVAVAAVASTEVRLQKDLPVTTVGCSKGANPTAINTRVTAIDRYQGAPNVEAAGAPVEGRSGGGMFNAAGQLVGVCFAADHEGDEGLYASLDSIYSKLDELQLSMIYQSPATGNLAAEDIADASSQTAPLTPLLARDEDYTFRGQTPAELPAWPSQEVPANDYAATSGAGHPVTSFERTGPPVVPTAGKSTLPGGAGALSAVEQAALQEIQQRGAQSEVVCIIRPKTPGGKSQVITLDNASEAFVGALEQRAASVPARH</sequence>
<feature type="signal peptide" evidence="2">
    <location>
        <begin position="1"/>
        <end position="23"/>
    </location>
</feature>